<gene>
    <name evidence="3" type="ORF">SAMN05421828_101294</name>
</gene>
<keyword evidence="1" id="KW-0378">Hydrolase</keyword>
<evidence type="ECO:0000313" key="4">
    <source>
        <dbReference type="Proteomes" id="UP000186308"/>
    </source>
</evidence>
<dbReference type="RefSeq" id="WP_029312885.1">
    <property type="nucleotide sequence ID" value="NZ_FTNE01000001.1"/>
</dbReference>
<dbReference type="AlphaFoldDB" id="A0A8G2CHT3"/>
<evidence type="ECO:0000313" key="3">
    <source>
        <dbReference type="EMBL" id="SIQ10650.1"/>
    </source>
</evidence>
<dbReference type="InterPro" id="IPR017850">
    <property type="entry name" value="Alkaline_phosphatase_core_sf"/>
</dbReference>
<keyword evidence="4" id="KW-1185">Reference proteome</keyword>
<organism evidence="3 4">
    <name type="scientific">Acidiphilium rubrum</name>
    <dbReference type="NCBI Taxonomy" id="526"/>
    <lineage>
        <taxon>Bacteria</taxon>
        <taxon>Pseudomonadati</taxon>
        <taxon>Pseudomonadota</taxon>
        <taxon>Alphaproteobacteria</taxon>
        <taxon>Acetobacterales</taxon>
        <taxon>Acidocellaceae</taxon>
        <taxon>Acidiphilium</taxon>
    </lineage>
</organism>
<dbReference type="EMBL" id="FTNE01000001">
    <property type="protein sequence ID" value="SIQ10650.1"/>
    <property type="molecule type" value="Genomic_DNA"/>
</dbReference>
<keyword evidence="2" id="KW-0732">Signal</keyword>
<dbReference type="PANTHER" id="PTHR31956:SF1">
    <property type="entry name" value="NON-SPECIFIC PHOSPHOLIPASE C1"/>
    <property type="match status" value="1"/>
</dbReference>
<dbReference type="Proteomes" id="UP000186308">
    <property type="component" value="Unassembled WGS sequence"/>
</dbReference>
<dbReference type="InterPro" id="IPR007312">
    <property type="entry name" value="Phosphoesterase"/>
</dbReference>
<sequence length="676" mass="72655">MRRAILMACSALCALSITSQPILAAATPVSAMVVAQPDATGVVKSMMAKQPHLNLSDAQMIQLVKKKIKYVFVIYQENRSFDSYFGTFPGADGIYSKPASKTPGFYQELITPTGQHTTIAPFRIGPKQYAWDTDDIDHSHARIVAKEDVVNGKPRMDKFAITEELKYSPTGNPSLKAEQYGELAMAHEDCDTIPFLWQYASRFVLFDHVFQNITGPSTPGNLSIFAAQTGLTQWALHPSEAFVSPNGTPFAGNAPSVTNKAGATISEAGSGEPVMDDDDPFWGSPLDPAASTSGAMPVNPGDFSGPNGANYGVQINQTYATLALTTAGRDVKTFTDQDDAPGTDLADVQQDIGYLAAHGQKPVNWGWYEEGYDHEPTDPANPVDANGVHASYITHHNGPQYFGYVSNNPAERNNLHGLNDLYTAISTGGLPSKGGVFYVKGGYQNIMGLKVDNPNAKAQANFVGDDDHPAYSDAQISEAMVAKTVNAIAKSPYWKHSAIIITWDDSEGDYDHVPPPIVADGPDHVVFDEGPRVPLLVISPYARVHAISHEMGSQSSVVKFVDEVFGLTPLALLPDELKGRKLGQQEFGQPNIGPGDALTPDVGDLMSAFDPHRLKGQIAPLPPSYAIIPTKTIMHLPQDNGLGCDADGIVPTDIAKGIKNNIPRDFNPLPSTNPST</sequence>
<dbReference type="PANTHER" id="PTHR31956">
    <property type="entry name" value="NON-SPECIFIC PHOSPHOLIPASE C4-RELATED"/>
    <property type="match status" value="1"/>
</dbReference>
<feature type="signal peptide" evidence="2">
    <location>
        <begin position="1"/>
        <end position="24"/>
    </location>
</feature>
<dbReference type="GO" id="GO:0042578">
    <property type="term" value="F:phosphoric ester hydrolase activity"/>
    <property type="evidence" value="ECO:0007669"/>
    <property type="project" value="UniProtKB-ARBA"/>
</dbReference>
<dbReference type="OrthoDB" id="9770871at2"/>
<proteinExistence type="predicted"/>
<dbReference type="Pfam" id="PF04185">
    <property type="entry name" value="Phosphoesterase"/>
    <property type="match status" value="1"/>
</dbReference>
<accession>A0A8G2CHT3</accession>
<dbReference type="Gene3D" id="3.40.720.10">
    <property type="entry name" value="Alkaline Phosphatase, subunit A"/>
    <property type="match status" value="2"/>
</dbReference>
<feature type="chain" id="PRO_5034142662" evidence="2">
    <location>
        <begin position="25"/>
        <end position="676"/>
    </location>
</feature>
<name>A0A8G2CHT3_ACIRU</name>
<evidence type="ECO:0000256" key="1">
    <source>
        <dbReference type="ARBA" id="ARBA00022801"/>
    </source>
</evidence>
<evidence type="ECO:0000256" key="2">
    <source>
        <dbReference type="SAM" id="SignalP"/>
    </source>
</evidence>
<protein>
    <submittedName>
        <fullName evidence="3">Phospholipase C</fullName>
    </submittedName>
</protein>
<reference evidence="3 4" key="1">
    <citation type="submission" date="2017-01" db="EMBL/GenBank/DDBJ databases">
        <authorList>
            <person name="Varghese N."/>
            <person name="Submissions S."/>
        </authorList>
    </citation>
    <scope>NUCLEOTIDE SEQUENCE [LARGE SCALE GENOMIC DNA]</scope>
    <source>
        <strain evidence="3 4">ATCC 35905</strain>
    </source>
</reference>
<comment type="caution">
    <text evidence="3">The sequence shown here is derived from an EMBL/GenBank/DDBJ whole genome shotgun (WGS) entry which is preliminary data.</text>
</comment>